<sequence length="91" mass="10148">MKTGDQVRVISKLSKHEGQTGTIIKIVNGGYCRVKFAEDDELILNPKSLELVTMEPGDQVEVVDKHLDTFGSEGKIVDYNNNNIVKGEFRP</sequence>
<name>X0V308_9ZZZZ</name>
<accession>X0V308</accession>
<comment type="caution">
    <text evidence="1">The sequence shown here is derived from an EMBL/GenBank/DDBJ whole genome shotgun (WGS) entry which is preliminary data.</text>
</comment>
<dbReference type="EMBL" id="BARS01018487">
    <property type="protein sequence ID" value="GAF95015.1"/>
    <property type="molecule type" value="Genomic_DNA"/>
</dbReference>
<reference evidence="1" key="1">
    <citation type="journal article" date="2014" name="Front. Microbiol.">
        <title>High frequency of phylogenetically diverse reductive dehalogenase-homologous genes in deep subseafloor sedimentary metagenomes.</title>
        <authorList>
            <person name="Kawai M."/>
            <person name="Futagami T."/>
            <person name="Toyoda A."/>
            <person name="Takaki Y."/>
            <person name="Nishi S."/>
            <person name="Hori S."/>
            <person name="Arai W."/>
            <person name="Tsubouchi T."/>
            <person name="Morono Y."/>
            <person name="Uchiyama I."/>
            <person name="Ito T."/>
            <person name="Fujiyama A."/>
            <person name="Inagaki F."/>
            <person name="Takami H."/>
        </authorList>
    </citation>
    <scope>NUCLEOTIDE SEQUENCE</scope>
    <source>
        <strain evidence="1">Expedition CK06-06</strain>
    </source>
</reference>
<dbReference type="AlphaFoldDB" id="X0V308"/>
<organism evidence="1">
    <name type="scientific">marine sediment metagenome</name>
    <dbReference type="NCBI Taxonomy" id="412755"/>
    <lineage>
        <taxon>unclassified sequences</taxon>
        <taxon>metagenomes</taxon>
        <taxon>ecological metagenomes</taxon>
    </lineage>
</organism>
<evidence type="ECO:0008006" key="2">
    <source>
        <dbReference type="Google" id="ProtNLM"/>
    </source>
</evidence>
<evidence type="ECO:0000313" key="1">
    <source>
        <dbReference type="EMBL" id="GAF95015.1"/>
    </source>
</evidence>
<protein>
    <recommendedName>
        <fullName evidence="2">KOW domain-containing protein</fullName>
    </recommendedName>
</protein>
<proteinExistence type="predicted"/>
<gene>
    <name evidence="1" type="ORF">S01H1_30072</name>
</gene>
<feature type="non-terminal residue" evidence="1">
    <location>
        <position position="91"/>
    </location>
</feature>